<keyword evidence="1 4" id="KW-0808">Transferase</keyword>
<evidence type="ECO:0000313" key="4">
    <source>
        <dbReference type="EMBL" id="PIL43290.1"/>
    </source>
</evidence>
<dbReference type="InterPro" id="IPR000182">
    <property type="entry name" value="GNAT_dom"/>
</dbReference>
<dbReference type="Pfam" id="PF13673">
    <property type="entry name" value="Acetyltransf_10"/>
    <property type="match status" value="1"/>
</dbReference>
<reference evidence="4 5" key="1">
    <citation type="submission" date="2017-10" db="EMBL/GenBank/DDBJ databases">
        <title>Massilia psychrophilum sp. nov., a novel purple-pigmented bacterium isolated from Tianshan glacier, Xinjiang Municipality, China.</title>
        <authorList>
            <person name="Wang H."/>
        </authorList>
    </citation>
    <scope>NUCLEOTIDE SEQUENCE [LARGE SCALE GENOMIC DNA]</scope>
    <source>
        <strain evidence="4 5">JCM 30074</strain>
    </source>
</reference>
<evidence type="ECO:0000259" key="3">
    <source>
        <dbReference type="PROSITE" id="PS51186"/>
    </source>
</evidence>
<dbReference type="Proteomes" id="UP000230390">
    <property type="component" value="Unassembled WGS sequence"/>
</dbReference>
<evidence type="ECO:0000313" key="5">
    <source>
        <dbReference type="Proteomes" id="UP000230390"/>
    </source>
</evidence>
<dbReference type="SUPFAM" id="SSF55729">
    <property type="entry name" value="Acyl-CoA N-acyltransferases (Nat)"/>
    <property type="match status" value="1"/>
</dbReference>
<name>A0A2G8TB67_9BURK</name>
<dbReference type="EMBL" id="PDOC01000015">
    <property type="protein sequence ID" value="PIL43290.1"/>
    <property type="molecule type" value="Genomic_DNA"/>
</dbReference>
<gene>
    <name evidence="4" type="ORF">CR105_19955</name>
</gene>
<dbReference type="Gene3D" id="3.40.630.30">
    <property type="match status" value="1"/>
</dbReference>
<dbReference type="GO" id="GO:0016747">
    <property type="term" value="F:acyltransferase activity, transferring groups other than amino-acyl groups"/>
    <property type="evidence" value="ECO:0007669"/>
    <property type="project" value="InterPro"/>
</dbReference>
<accession>A0A2G8TB67</accession>
<protein>
    <submittedName>
        <fullName evidence="4">GNAT family N-acetyltransferase</fullName>
    </submittedName>
</protein>
<dbReference type="PANTHER" id="PTHR43877">
    <property type="entry name" value="AMINOALKYLPHOSPHONATE N-ACETYLTRANSFERASE-RELATED-RELATED"/>
    <property type="match status" value="1"/>
</dbReference>
<keyword evidence="5" id="KW-1185">Reference proteome</keyword>
<proteinExistence type="predicted"/>
<dbReference type="InterPro" id="IPR050832">
    <property type="entry name" value="Bact_Acetyltransf"/>
</dbReference>
<feature type="domain" description="N-acetyltransferase" evidence="3">
    <location>
        <begin position="5"/>
        <end position="177"/>
    </location>
</feature>
<comment type="caution">
    <text evidence="4">The sequence shown here is derived from an EMBL/GenBank/DDBJ whole genome shotgun (WGS) entry which is preliminary data.</text>
</comment>
<dbReference type="CDD" id="cd04301">
    <property type="entry name" value="NAT_SF"/>
    <property type="match status" value="1"/>
</dbReference>
<dbReference type="RefSeq" id="WP_099791434.1">
    <property type="nucleotide sequence ID" value="NZ_JBHLYV010000018.1"/>
</dbReference>
<evidence type="ECO:0000256" key="2">
    <source>
        <dbReference type="ARBA" id="ARBA00023315"/>
    </source>
</evidence>
<sequence length="177" mass="19278">MTFDITITAFSARDLERDVDGLGALLHACVHAGASVGFVLPYSAADSEAFWTGSVRPNVEAGTRLLLVARRGDRIAGSVQLDYDTPPNQPHRAEVRKLLVHPDLRRQGIAQSLMAELERRAPALGRTLLTLDTRSGDKAEPLYAGLGYQTVGVIPDFCRDTADAGRLDSTTIMYKRL</sequence>
<dbReference type="OrthoDB" id="3389160at2"/>
<evidence type="ECO:0000256" key="1">
    <source>
        <dbReference type="ARBA" id="ARBA00022679"/>
    </source>
</evidence>
<dbReference type="InterPro" id="IPR016181">
    <property type="entry name" value="Acyl_CoA_acyltransferase"/>
</dbReference>
<dbReference type="AlphaFoldDB" id="A0A2G8TB67"/>
<organism evidence="4 5">
    <name type="scientific">Massilia eurypsychrophila</name>
    <dbReference type="NCBI Taxonomy" id="1485217"/>
    <lineage>
        <taxon>Bacteria</taxon>
        <taxon>Pseudomonadati</taxon>
        <taxon>Pseudomonadota</taxon>
        <taxon>Betaproteobacteria</taxon>
        <taxon>Burkholderiales</taxon>
        <taxon>Oxalobacteraceae</taxon>
        <taxon>Telluria group</taxon>
        <taxon>Massilia</taxon>
    </lineage>
</organism>
<keyword evidence="2" id="KW-0012">Acyltransferase</keyword>
<dbReference type="PROSITE" id="PS51186">
    <property type="entry name" value="GNAT"/>
    <property type="match status" value="1"/>
</dbReference>